<feature type="transmembrane region" description="Helical" evidence="1">
    <location>
        <begin position="7"/>
        <end position="28"/>
    </location>
</feature>
<organism evidence="2 3">
    <name type="scientific">Mucilaginibacter gracilis</name>
    <dbReference type="NCBI Taxonomy" id="423350"/>
    <lineage>
        <taxon>Bacteria</taxon>
        <taxon>Pseudomonadati</taxon>
        <taxon>Bacteroidota</taxon>
        <taxon>Sphingobacteriia</taxon>
        <taxon>Sphingobacteriales</taxon>
        <taxon>Sphingobacteriaceae</taxon>
        <taxon>Mucilaginibacter</taxon>
    </lineage>
</organism>
<evidence type="ECO:0000313" key="2">
    <source>
        <dbReference type="EMBL" id="RKR85415.1"/>
    </source>
</evidence>
<accession>A0A495J8T8</accession>
<dbReference type="AlphaFoldDB" id="A0A495J8T8"/>
<comment type="caution">
    <text evidence="2">The sequence shown here is derived from an EMBL/GenBank/DDBJ whole genome shotgun (WGS) entry which is preliminary data.</text>
</comment>
<name>A0A495J8T8_9SPHI</name>
<dbReference type="Proteomes" id="UP000268007">
    <property type="component" value="Unassembled WGS sequence"/>
</dbReference>
<proteinExistence type="predicted"/>
<dbReference type="EMBL" id="RBKU01000001">
    <property type="protein sequence ID" value="RKR85415.1"/>
    <property type="molecule type" value="Genomic_DNA"/>
</dbReference>
<keyword evidence="3" id="KW-1185">Reference proteome</keyword>
<gene>
    <name evidence="2" type="ORF">BDD43_5686</name>
</gene>
<evidence type="ECO:0000313" key="3">
    <source>
        <dbReference type="Proteomes" id="UP000268007"/>
    </source>
</evidence>
<sequence>MQLKRDFGNGIPFLFYIKFCMFGSIIITTHKLTDEIIY</sequence>
<evidence type="ECO:0000256" key="1">
    <source>
        <dbReference type="SAM" id="Phobius"/>
    </source>
</evidence>
<keyword evidence="1" id="KW-1133">Transmembrane helix</keyword>
<protein>
    <submittedName>
        <fullName evidence="2">Uncharacterized protein</fullName>
    </submittedName>
</protein>
<reference evidence="2 3" key="1">
    <citation type="submission" date="2018-10" db="EMBL/GenBank/DDBJ databases">
        <title>Genomic Encyclopedia of Archaeal and Bacterial Type Strains, Phase II (KMG-II): from individual species to whole genera.</title>
        <authorList>
            <person name="Goeker M."/>
        </authorList>
    </citation>
    <scope>NUCLEOTIDE SEQUENCE [LARGE SCALE GENOMIC DNA]</scope>
    <source>
        <strain evidence="2 3">DSM 18602</strain>
    </source>
</reference>
<keyword evidence="1" id="KW-0812">Transmembrane</keyword>
<keyword evidence="1" id="KW-0472">Membrane</keyword>